<sequence>MTEADLELDITGEVCPMTFVRAKLVLEQMAVGQVLNIKLRDGEARHNVPRAIRDHGHEIVKLEQVRGDLYELVVRKRR</sequence>
<dbReference type="CDD" id="cd00291">
    <property type="entry name" value="SirA_YedF_YeeD"/>
    <property type="match status" value="1"/>
</dbReference>
<evidence type="ECO:0000313" key="3">
    <source>
        <dbReference type="EMBL" id="MEK0084948.1"/>
    </source>
</evidence>
<dbReference type="InterPro" id="IPR036868">
    <property type="entry name" value="TusA-like_sf"/>
</dbReference>
<dbReference type="SUPFAM" id="SSF64307">
    <property type="entry name" value="SirA-like"/>
    <property type="match status" value="1"/>
</dbReference>
<evidence type="ECO:0000313" key="4">
    <source>
        <dbReference type="Proteomes" id="UP001375743"/>
    </source>
</evidence>
<dbReference type="PANTHER" id="PTHR33279">
    <property type="entry name" value="SULFUR CARRIER PROTEIN YEDF-RELATED"/>
    <property type="match status" value="1"/>
</dbReference>
<dbReference type="Gene3D" id="3.30.110.40">
    <property type="entry name" value="TusA-like domain"/>
    <property type="match status" value="1"/>
</dbReference>
<organism evidence="3 4">
    <name type="scientific">Benzoatithermus flavus</name>
    <dbReference type="NCBI Taxonomy" id="3108223"/>
    <lineage>
        <taxon>Bacteria</taxon>
        <taxon>Pseudomonadati</taxon>
        <taxon>Pseudomonadota</taxon>
        <taxon>Alphaproteobacteria</taxon>
        <taxon>Geminicoccales</taxon>
        <taxon>Geminicoccaceae</taxon>
        <taxon>Benzoatithermus</taxon>
    </lineage>
</organism>
<feature type="domain" description="UPF0033" evidence="2">
    <location>
        <begin position="8"/>
        <end position="32"/>
    </location>
</feature>
<proteinExistence type="inferred from homology"/>
<reference evidence="3 4" key="1">
    <citation type="submission" date="2024-01" db="EMBL/GenBank/DDBJ databases">
        <title>Multi-omics insights into the function and evolution of sodium benzoate biodegradation pathways in Benzoatithermus flavus gen. nov., sp. nov. from hot spring.</title>
        <authorList>
            <person name="Hu C.-J."/>
            <person name="Li W.-J."/>
        </authorList>
    </citation>
    <scope>NUCLEOTIDE SEQUENCE [LARGE SCALE GENOMIC DNA]</scope>
    <source>
        <strain evidence="3 4">SYSU G07066</strain>
    </source>
</reference>
<name>A0ABU8XWZ1_9PROT</name>
<protein>
    <submittedName>
        <fullName evidence="3">Sulfurtransferase TusA family protein</fullName>
    </submittedName>
</protein>
<evidence type="ECO:0000259" key="2">
    <source>
        <dbReference type="PROSITE" id="PS01148"/>
    </source>
</evidence>
<keyword evidence="4" id="KW-1185">Reference proteome</keyword>
<comment type="similarity">
    <text evidence="1">Belongs to the sulfur carrier protein TusA family.</text>
</comment>
<dbReference type="EMBL" id="JBBLZC010000020">
    <property type="protein sequence ID" value="MEK0084948.1"/>
    <property type="molecule type" value="Genomic_DNA"/>
</dbReference>
<gene>
    <name evidence="3" type="ORF">U1T56_17480</name>
</gene>
<dbReference type="PROSITE" id="PS01148">
    <property type="entry name" value="UPF0033"/>
    <property type="match status" value="1"/>
</dbReference>
<dbReference type="Proteomes" id="UP001375743">
    <property type="component" value="Unassembled WGS sequence"/>
</dbReference>
<accession>A0ABU8XWZ1</accession>
<comment type="caution">
    <text evidence="3">The sequence shown here is derived from an EMBL/GenBank/DDBJ whole genome shotgun (WGS) entry which is preliminary data.</text>
</comment>
<dbReference type="Pfam" id="PF01206">
    <property type="entry name" value="TusA"/>
    <property type="match status" value="1"/>
</dbReference>
<dbReference type="RefSeq" id="WP_418160796.1">
    <property type="nucleotide sequence ID" value="NZ_JBBLZC010000020.1"/>
</dbReference>
<evidence type="ECO:0000256" key="1">
    <source>
        <dbReference type="ARBA" id="ARBA00008984"/>
    </source>
</evidence>
<dbReference type="InterPro" id="IPR001455">
    <property type="entry name" value="TusA-like"/>
</dbReference>
<dbReference type="PANTHER" id="PTHR33279:SF19">
    <property type="entry name" value="SSL1707 PROTEIN"/>
    <property type="match status" value="1"/>
</dbReference>